<dbReference type="Proteomes" id="UP000054721">
    <property type="component" value="Unassembled WGS sequence"/>
</dbReference>
<sequence length="99" mass="10543">MSGCCHGGRHKGHLGGTSTPGMSAQKSELIAFIKALELGAGKKININMDSRYGFATAHNHGAIYQERGPRQLPGLRSGYAGAYPGYGPARDTHWEMGLD</sequence>
<dbReference type="Gene3D" id="3.30.420.10">
    <property type="entry name" value="Ribonuclease H-like superfamily/Ribonuclease H"/>
    <property type="match status" value="1"/>
</dbReference>
<dbReference type="STRING" id="6335.A0A0V1KKG1"/>
<comment type="caution">
    <text evidence="3">The sequence shown here is derived from an EMBL/GenBank/DDBJ whole genome shotgun (WGS) entry which is preliminary data.</text>
</comment>
<proteinExistence type="predicted"/>
<evidence type="ECO:0000313" key="3">
    <source>
        <dbReference type="EMBL" id="KRZ47633.1"/>
    </source>
</evidence>
<organism evidence="3 4">
    <name type="scientific">Trichinella nativa</name>
    <dbReference type="NCBI Taxonomy" id="6335"/>
    <lineage>
        <taxon>Eukaryota</taxon>
        <taxon>Metazoa</taxon>
        <taxon>Ecdysozoa</taxon>
        <taxon>Nematoda</taxon>
        <taxon>Enoplea</taxon>
        <taxon>Dorylaimia</taxon>
        <taxon>Trichinellida</taxon>
        <taxon>Trichinellidae</taxon>
        <taxon>Trichinella</taxon>
    </lineage>
</organism>
<reference evidence="3 4" key="1">
    <citation type="submission" date="2015-05" db="EMBL/GenBank/DDBJ databases">
        <title>Evolution of Trichinella species and genotypes.</title>
        <authorList>
            <person name="Korhonen P.K."/>
            <person name="Edoardo P."/>
            <person name="Giuseppe L.R."/>
            <person name="Gasser R.B."/>
        </authorList>
    </citation>
    <scope>NUCLEOTIDE SEQUENCE [LARGE SCALE GENOMIC DNA]</scope>
    <source>
        <strain evidence="3">ISS10</strain>
    </source>
</reference>
<gene>
    <name evidence="3" type="primary">pol</name>
    <name evidence="3" type="ORF">T02_5615</name>
</gene>
<dbReference type="InterPro" id="IPR012337">
    <property type="entry name" value="RNaseH-like_sf"/>
</dbReference>
<evidence type="ECO:0000256" key="1">
    <source>
        <dbReference type="SAM" id="MobiDB-lite"/>
    </source>
</evidence>
<accession>A0A0V1KKG1</accession>
<feature type="region of interest" description="Disordered" evidence="1">
    <location>
        <begin position="1"/>
        <end position="21"/>
    </location>
</feature>
<keyword evidence="4" id="KW-1185">Reference proteome</keyword>
<dbReference type="EMBL" id="JYDW01000640">
    <property type="protein sequence ID" value="KRZ47633.1"/>
    <property type="molecule type" value="Genomic_DNA"/>
</dbReference>
<dbReference type="SUPFAM" id="SSF53098">
    <property type="entry name" value="Ribonuclease H-like"/>
    <property type="match status" value="1"/>
</dbReference>
<feature type="domain" description="RNase H type-1" evidence="2">
    <location>
        <begin position="18"/>
        <end position="64"/>
    </location>
</feature>
<evidence type="ECO:0000259" key="2">
    <source>
        <dbReference type="Pfam" id="PF00075"/>
    </source>
</evidence>
<dbReference type="GO" id="GO:0004523">
    <property type="term" value="F:RNA-DNA hybrid ribonuclease activity"/>
    <property type="evidence" value="ECO:0007669"/>
    <property type="project" value="InterPro"/>
</dbReference>
<dbReference type="GO" id="GO:0003676">
    <property type="term" value="F:nucleic acid binding"/>
    <property type="evidence" value="ECO:0007669"/>
    <property type="project" value="InterPro"/>
</dbReference>
<name>A0A0V1KKG1_9BILA</name>
<dbReference type="AlphaFoldDB" id="A0A0V1KKG1"/>
<dbReference type="InterPro" id="IPR002156">
    <property type="entry name" value="RNaseH_domain"/>
</dbReference>
<dbReference type="Pfam" id="PF00075">
    <property type="entry name" value="RNase_H"/>
    <property type="match status" value="1"/>
</dbReference>
<evidence type="ECO:0000313" key="4">
    <source>
        <dbReference type="Proteomes" id="UP000054721"/>
    </source>
</evidence>
<protein>
    <recommendedName>
        <fullName evidence="2">RNase H type-1 domain-containing protein</fullName>
    </recommendedName>
</protein>
<dbReference type="InterPro" id="IPR036397">
    <property type="entry name" value="RNaseH_sf"/>
</dbReference>